<dbReference type="RefSeq" id="XP_001881946.1">
    <property type="nucleotide sequence ID" value="XM_001881911.1"/>
</dbReference>
<evidence type="ECO:0000256" key="1">
    <source>
        <dbReference type="SAM" id="SignalP"/>
    </source>
</evidence>
<reference evidence="2 3" key="1">
    <citation type="journal article" date="2008" name="Nature">
        <title>The genome of Laccaria bicolor provides insights into mycorrhizal symbiosis.</title>
        <authorList>
            <person name="Martin F."/>
            <person name="Aerts A."/>
            <person name="Ahren D."/>
            <person name="Brun A."/>
            <person name="Danchin E.G.J."/>
            <person name="Duchaussoy F."/>
            <person name="Gibon J."/>
            <person name="Kohler A."/>
            <person name="Lindquist E."/>
            <person name="Pereda V."/>
            <person name="Salamov A."/>
            <person name="Shapiro H.J."/>
            <person name="Wuyts J."/>
            <person name="Blaudez D."/>
            <person name="Buee M."/>
            <person name="Brokstein P."/>
            <person name="Canbaeck B."/>
            <person name="Cohen D."/>
            <person name="Courty P.E."/>
            <person name="Coutinho P.M."/>
            <person name="Delaruelle C."/>
            <person name="Detter J.C."/>
            <person name="Deveau A."/>
            <person name="DiFazio S."/>
            <person name="Duplessis S."/>
            <person name="Fraissinet-Tachet L."/>
            <person name="Lucic E."/>
            <person name="Frey-Klett P."/>
            <person name="Fourrey C."/>
            <person name="Feussner I."/>
            <person name="Gay G."/>
            <person name="Grimwood J."/>
            <person name="Hoegger P.J."/>
            <person name="Jain P."/>
            <person name="Kilaru S."/>
            <person name="Labbe J."/>
            <person name="Lin Y.C."/>
            <person name="Legue V."/>
            <person name="Le Tacon F."/>
            <person name="Marmeisse R."/>
            <person name="Melayah D."/>
            <person name="Montanini B."/>
            <person name="Muratet M."/>
            <person name="Nehls U."/>
            <person name="Niculita-Hirzel H."/>
            <person name="Oudot-Le Secq M.P."/>
            <person name="Peter M."/>
            <person name="Quesneville H."/>
            <person name="Rajashekar B."/>
            <person name="Reich M."/>
            <person name="Rouhier N."/>
            <person name="Schmutz J."/>
            <person name="Yin T."/>
            <person name="Chalot M."/>
            <person name="Henrissat B."/>
            <person name="Kuees U."/>
            <person name="Lucas S."/>
            <person name="Van de Peer Y."/>
            <person name="Podila G.K."/>
            <person name="Polle A."/>
            <person name="Pukkila P.J."/>
            <person name="Richardson P.M."/>
            <person name="Rouze P."/>
            <person name="Sanders I.R."/>
            <person name="Stajich J.E."/>
            <person name="Tunlid A."/>
            <person name="Tuskan G."/>
            <person name="Grigoriev I.V."/>
        </authorList>
    </citation>
    <scope>NUCLEOTIDE SEQUENCE [LARGE SCALE GENOMIC DNA]</scope>
    <source>
        <strain evidence="3">S238N-H82 / ATCC MYA-4686</strain>
    </source>
</reference>
<protein>
    <submittedName>
        <fullName evidence="2">Small secreted protein</fullName>
    </submittedName>
</protein>
<dbReference type="KEGG" id="lbc:LACBIDRAFT_298595"/>
<dbReference type="Proteomes" id="UP000001194">
    <property type="component" value="Unassembled WGS sequence"/>
</dbReference>
<dbReference type="EMBL" id="DS547104">
    <property type="protein sequence ID" value="EDR07554.1"/>
    <property type="molecule type" value="Genomic_DNA"/>
</dbReference>
<dbReference type="InParanoid" id="B0DD66"/>
<dbReference type="HOGENOM" id="CLU_2794368_0_0_1"/>
<keyword evidence="3" id="KW-1185">Reference proteome</keyword>
<dbReference type="AlphaFoldDB" id="B0DD66"/>
<dbReference type="GeneID" id="6077574"/>
<accession>B0DD66</accession>
<keyword evidence="1" id="KW-0732">Signal</keyword>
<feature type="signal peptide" evidence="1">
    <location>
        <begin position="1"/>
        <end position="21"/>
    </location>
</feature>
<sequence length="68" mass="7239">MKLLVPLNLLIAALAISPALSSPVPGEVGLVERGPIPNAVFRRVPEPNFFKDLLRALGQASQGGDLHR</sequence>
<gene>
    <name evidence="2" type="primary">MISSP7.2</name>
    <name evidence="2" type="ORF">LACBIDRAFT_298595</name>
</gene>
<name>B0DD66_LACBS</name>
<evidence type="ECO:0000313" key="2">
    <source>
        <dbReference type="EMBL" id="EDR07554.1"/>
    </source>
</evidence>
<evidence type="ECO:0000313" key="3">
    <source>
        <dbReference type="Proteomes" id="UP000001194"/>
    </source>
</evidence>
<proteinExistence type="predicted"/>
<dbReference type="OrthoDB" id="10398388at2759"/>
<organism evidence="3">
    <name type="scientific">Laccaria bicolor (strain S238N-H82 / ATCC MYA-4686)</name>
    <name type="common">Bicoloured deceiver</name>
    <name type="synonym">Laccaria laccata var. bicolor</name>
    <dbReference type="NCBI Taxonomy" id="486041"/>
    <lineage>
        <taxon>Eukaryota</taxon>
        <taxon>Fungi</taxon>
        <taxon>Dikarya</taxon>
        <taxon>Basidiomycota</taxon>
        <taxon>Agaricomycotina</taxon>
        <taxon>Agaricomycetes</taxon>
        <taxon>Agaricomycetidae</taxon>
        <taxon>Agaricales</taxon>
        <taxon>Agaricineae</taxon>
        <taxon>Hydnangiaceae</taxon>
        <taxon>Laccaria</taxon>
    </lineage>
</organism>
<feature type="chain" id="PRO_5002747161" evidence="1">
    <location>
        <begin position="22"/>
        <end position="68"/>
    </location>
</feature>